<dbReference type="Gene3D" id="2.60.120.290">
    <property type="entry name" value="Spermadhesin, CUB domain"/>
    <property type="match status" value="2"/>
</dbReference>
<dbReference type="PROSITE" id="PS01180">
    <property type="entry name" value="CUB"/>
    <property type="match status" value="2"/>
</dbReference>
<accession>A0A2G8LPI9</accession>
<dbReference type="Pfam" id="PF00431">
    <property type="entry name" value="CUB"/>
    <property type="match status" value="2"/>
</dbReference>
<dbReference type="InterPro" id="IPR000859">
    <property type="entry name" value="CUB_dom"/>
</dbReference>
<dbReference type="CDD" id="cd00041">
    <property type="entry name" value="CUB"/>
    <property type="match status" value="2"/>
</dbReference>
<dbReference type="InterPro" id="IPR035914">
    <property type="entry name" value="Sperma_CUB_dom_sf"/>
</dbReference>
<evidence type="ECO:0000256" key="2">
    <source>
        <dbReference type="ARBA" id="ARBA00023157"/>
    </source>
</evidence>
<comment type="caution">
    <text evidence="3">Lacks conserved residue(s) required for the propagation of feature annotation.</text>
</comment>
<keyword evidence="6" id="KW-1185">Reference proteome</keyword>
<gene>
    <name evidence="5" type="ORF">BSL78_00973</name>
</gene>
<dbReference type="EMBL" id="MRZV01000019">
    <property type="protein sequence ID" value="PIK62090.1"/>
    <property type="molecule type" value="Genomic_DNA"/>
</dbReference>
<evidence type="ECO:0000313" key="5">
    <source>
        <dbReference type="EMBL" id="PIK62090.1"/>
    </source>
</evidence>
<dbReference type="AlphaFoldDB" id="A0A2G8LPI9"/>
<sequence length="568" mass="64353">MTDNCNLEFNQTGSMFTSANYHEEYNSSTLCTYRAVAKPGQYIALTFLSFDVEVSPGCIYDAVTVYDGGSIYSPIMDTFCGTLGPKTLFSSENELLVVMVANRNKKSDGFKALLTFREDNCSHHLRDNNTEVSSINFPGNYSNFEKCDYVIEAPQGMVVVVKFLAFDIEQSKNCSKDVLSIASNLDDGFRLVTFCGSQIPDTFTSNGSNKLLLKFRTDNEGTKTGFSIRISFTAKLCETCSVTDRFYGICPDDAIPPSSSERSLLDRLPPSEFLQCGSLTVEDETTYDGKYFWMISDCPNHANSSIRMKCNGFEETNGESKKTFSPPVRLRNFMIGFKNRYCAVCNGFGDESWREIEVLSVCSECSEFDYKLQEDDILDDEPYTYCETNIESIFSRSCNYSNSIEEDRSCPGKKSESELLDAFSHATVVTRVPVAPIPFSHVECSEGHIDQNGHCQREFPFEACPQSNVRTILVLTADRERYRCRYLKQRSMLCFEKEMKLYNLGHVQRNNITGIVDNRKQLVSFELHWKTIIPPPNWIEPDIENSQIVFELPKDVSTKSIGRKMSNE</sequence>
<reference evidence="5 6" key="1">
    <citation type="journal article" date="2017" name="PLoS Biol.">
        <title>The sea cucumber genome provides insights into morphological evolution and visceral regeneration.</title>
        <authorList>
            <person name="Zhang X."/>
            <person name="Sun L."/>
            <person name="Yuan J."/>
            <person name="Sun Y."/>
            <person name="Gao Y."/>
            <person name="Zhang L."/>
            <person name="Li S."/>
            <person name="Dai H."/>
            <person name="Hamel J.F."/>
            <person name="Liu C."/>
            <person name="Yu Y."/>
            <person name="Liu S."/>
            <person name="Lin W."/>
            <person name="Guo K."/>
            <person name="Jin S."/>
            <person name="Xu P."/>
            <person name="Storey K.B."/>
            <person name="Huan P."/>
            <person name="Zhang T."/>
            <person name="Zhou Y."/>
            <person name="Zhang J."/>
            <person name="Lin C."/>
            <person name="Li X."/>
            <person name="Xing L."/>
            <person name="Huo D."/>
            <person name="Sun M."/>
            <person name="Wang L."/>
            <person name="Mercier A."/>
            <person name="Li F."/>
            <person name="Yang H."/>
            <person name="Xiang J."/>
        </authorList>
    </citation>
    <scope>NUCLEOTIDE SEQUENCE [LARGE SCALE GENOMIC DNA]</scope>
    <source>
        <strain evidence="5">Shaxun</strain>
        <tissue evidence="5">Muscle</tissue>
    </source>
</reference>
<dbReference type="SMART" id="SM00042">
    <property type="entry name" value="CUB"/>
    <property type="match status" value="2"/>
</dbReference>
<proteinExistence type="predicted"/>
<keyword evidence="2" id="KW-1015">Disulfide bond</keyword>
<dbReference type="SUPFAM" id="SSF49854">
    <property type="entry name" value="Spermadhesin, CUB domain"/>
    <property type="match status" value="2"/>
</dbReference>
<comment type="caution">
    <text evidence="5">The sequence shown here is derived from an EMBL/GenBank/DDBJ whole genome shotgun (WGS) entry which is preliminary data.</text>
</comment>
<evidence type="ECO:0000256" key="3">
    <source>
        <dbReference type="PROSITE-ProRule" id="PRU00059"/>
    </source>
</evidence>
<evidence type="ECO:0000259" key="4">
    <source>
        <dbReference type="PROSITE" id="PS01180"/>
    </source>
</evidence>
<organism evidence="5 6">
    <name type="scientific">Stichopus japonicus</name>
    <name type="common">Sea cucumber</name>
    <dbReference type="NCBI Taxonomy" id="307972"/>
    <lineage>
        <taxon>Eukaryota</taxon>
        <taxon>Metazoa</taxon>
        <taxon>Echinodermata</taxon>
        <taxon>Eleutherozoa</taxon>
        <taxon>Echinozoa</taxon>
        <taxon>Holothuroidea</taxon>
        <taxon>Aspidochirotacea</taxon>
        <taxon>Aspidochirotida</taxon>
        <taxon>Stichopodidae</taxon>
        <taxon>Apostichopus</taxon>
    </lineage>
</organism>
<evidence type="ECO:0000313" key="6">
    <source>
        <dbReference type="Proteomes" id="UP000230750"/>
    </source>
</evidence>
<dbReference type="OrthoDB" id="6369184at2759"/>
<dbReference type="Proteomes" id="UP000230750">
    <property type="component" value="Unassembled WGS sequence"/>
</dbReference>
<dbReference type="FunFam" id="2.60.120.290:FF:000005">
    <property type="entry name" value="Procollagen C-endopeptidase enhancer 1"/>
    <property type="match status" value="2"/>
</dbReference>
<evidence type="ECO:0000256" key="1">
    <source>
        <dbReference type="ARBA" id="ARBA00022737"/>
    </source>
</evidence>
<name>A0A2G8LPI9_STIJA</name>
<protein>
    <recommendedName>
        <fullName evidence="4">CUB domain-containing protein</fullName>
    </recommendedName>
</protein>
<dbReference type="PANTHER" id="PTHR24251">
    <property type="entry name" value="OVOCHYMASE-RELATED"/>
    <property type="match status" value="1"/>
</dbReference>
<feature type="domain" description="CUB" evidence="4">
    <location>
        <begin position="5"/>
        <end position="117"/>
    </location>
</feature>
<keyword evidence="1" id="KW-0677">Repeat</keyword>
<feature type="domain" description="CUB" evidence="4">
    <location>
        <begin position="121"/>
        <end position="233"/>
    </location>
</feature>
<dbReference type="STRING" id="307972.A0A2G8LPI9"/>